<evidence type="ECO:0000256" key="2">
    <source>
        <dbReference type="ARBA" id="ARBA00022776"/>
    </source>
</evidence>
<dbReference type="GO" id="GO:0003677">
    <property type="term" value="F:DNA binding"/>
    <property type="evidence" value="ECO:0007669"/>
    <property type="project" value="TreeGrafter"/>
</dbReference>
<dbReference type="AlphaFoldDB" id="A0A1M2W3E6"/>
<dbReference type="PANTHER" id="PTHR18937">
    <property type="entry name" value="STRUCTURAL MAINTENANCE OF CHROMOSOMES SMC FAMILY MEMBER"/>
    <property type="match status" value="1"/>
</dbReference>
<keyword evidence="3" id="KW-0539">Nucleus</keyword>
<evidence type="ECO:0000256" key="5">
    <source>
        <dbReference type="SAM" id="Coils"/>
    </source>
</evidence>
<dbReference type="GO" id="GO:0007062">
    <property type="term" value="P:sister chromatid cohesion"/>
    <property type="evidence" value="ECO:0007669"/>
    <property type="project" value="TreeGrafter"/>
</dbReference>
<accession>A0A1M2W3E6</accession>
<name>A0A1M2W3E6_TRAPU</name>
<organism evidence="6 7">
    <name type="scientific">Trametes pubescens</name>
    <name type="common">White-rot fungus</name>
    <dbReference type="NCBI Taxonomy" id="154538"/>
    <lineage>
        <taxon>Eukaryota</taxon>
        <taxon>Fungi</taxon>
        <taxon>Dikarya</taxon>
        <taxon>Basidiomycota</taxon>
        <taxon>Agaricomycotina</taxon>
        <taxon>Agaricomycetes</taxon>
        <taxon>Polyporales</taxon>
        <taxon>Polyporaceae</taxon>
        <taxon>Trametes</taxon>
    </lineage>
</organism>
<evidence type="ECO:0000256" key="3">
    <source>
        <dbReference type="ARBA" id="ARBA00023242"/>
    </source>
</evidence>
<evidence type="ECO:0000256" key="4">
    <source>
        <dbReference type="ARBA" id="ARBA00023306"/>
    </source>
</evidence>
<evidence type="ECO:0000313" key="6">
    <source>
        <dbReference type="EMBL" id="OJT14387.1"/>
    </source>
</evidence>
<dbReference type="EMBL" id="MNAD01000292">
    <property type="protein sequence ID" value="OJT14387.1"/>
    <property type="molecule type" value="Genomic_DNA"/>
</dbReference>
<dbReference type="GO" id="GO:0005634">
    <property type="term" value="C:nucleus"/>
    <property type="evidence" value="ECO:0007669"/>
    <property type="project" value="TreeGrafter"/>
</dbReference>
<keyword evidence="4" id="KW-0131">Cell cycle</keyword>
<sequence>MVQLLHLGKSKPRGKESEVLIAEISRLESALHVARDDQKANKTRLSGIKDELKHVEREIRALQPDLRKAQTAYDSVKGKIDAPAAVINEAEDGIFEEFCEELGVANIRDIQFDEQQLRVTEERLKPYEDIIKFEGENLAKLEDEKTAAQEEIAEAEEAIQTLQDDLKALAEELEEKTKKNDEIEKLGLERSAIYRKCRLDEIKLPLLTGNLKNVPMEENPREEVAMNVDEDEEGTQQVKRVSDFGIEVEFDSLDEDEREDGSAKALKELDESISKVNAEIEHMAPNLKVIDRDERAIIGALWNTALEHPALESQHAVTSIVDLDVRPPDSTWHLSHCAALVL</sequence>
<keyword evidence="5" id="KW-0175">Coiled coil</keyword>
<dbReference type="GO" id="GO:0008278">
    <property type="term" value="C:cohesin complex"/>
    <property type="evidence" value="ECO:0007669"/>
    <property type="project" value="TreeGrafter"/>
</dbReference>
<feature type="coiled-coil region" evidence="5">
    <location>
        <begin position="131"/>
        <end position="189"/>
    </location>
</feature>
<keyword evidence="2" id="KW-0498">Mitosis</keyword>
<proteinExistence type="predicted"/>
<comment type="caution">
    <text evidence="6">The sequence shown here is derived from an EMBL/GenBank/DDBJ whole genome shotgun (WGS) entry which is preliminary data.</text>
</comment>
<evidence type="ECO:0000313" key="7">
    <source>
        <dbReference type="Proteomes" id="UP000184267"/>
    </source>
</evidence>
<gene>
    <name evidence="6" type="ORF">TRAPUB_9059</name>
</gene>
<evidence type="ECO:0000256" key="1">
    <source>
        <dbReference type="ARBA" id="ARBA00022618"/>
    </source>
</evidence>
<dbReference type="PANTHER" id="PTHR18937:SF12">
    <property type="entry name" value="STRUCTURAL MAINTENANCE OF CHROMOSOMES PROTEIN"/>
    <property type="match status" value="1"/>
</dbReference>
<keyword evidence="1" id="KW-0132">Cell division</keyword>
<reference evidence="6 7" key="1">
    <citation type="submission" date="2016-10" db="EMBL/GenBank/DDBJ databases">
        <title>Genome sequence of the basidiomycete white-rot fungus Trametes pubescens.</title>
        <authorList>
            <person name="Makela M.R."/>
            <person name="Granchi Z."/>
            <person name="Peng M."/>
            <person name="De Vries R.P."/>
            <person name="Grigoriev I."/>
            <person name="Riley R."/>
            <person name="Hilden K."/>
        </authorList>
    </citation>
    <scope>NUCLEOTIDE SEQUENCE [LARGE SCALE GENOMIC DNA]</scope>
    <source>
        <strain evidence="6 7">FBCC735</strain>
    </source>
</reference>
<dbReference type="Proteomes" id="UP000184267">
    <property type="component" value="Unassembled WGS sequence"/>
</dbReference>
<keyword evidence="7" id="KW-1185">Reference proteome</keyword>
<dbReference type="OrthoDB" id="5575062at2759"/>
<dbReference type="Gene3D" id="1.20.120.330">
    <property type="entry name" value="Nucleotidyltransferases domain 2"/>
    <property type="match status" value="1"/>
</dbReference>
<dbReference type="STRING" id="154538.A0A1M2W3E6"/>
<protein>
    <submittedName>
        <fullName evidence="6">Structural maintenance of chromosomes protein 1</fullName>
    </submittedName>
</protein>
<dbReference type="GO" id="GO:0051301">
    <property type="term" value="P:cell division"/>
    <property type="evidence" value="ECO:0007669"/>
    <property type="project" value="UniProtKB-KW"/>
</dbReference>